<dbReference type="Gene3D" id="3.30.2070.10">
    <property type="entry name" value="Formate dehydrogenase/DMSO reductase"/>
    <property type="match status" value="1"/>
</dbReference>
<evidence type="ECO:0000256" key="4">
    <source>
        <dbReference type="ARBA" id="ARBA00022723"/>
    </source>
</evidence>
<keyword evidence="11" id="KW-1185">Reference proteome</keyword>
<reference evidence="10 11" key="1">
    <citation type="submission" date="2019-08" db="EMBL/GenBank/DDBJ databases">
        <title>Complete genome sequence of Thermosulfurimonas marina SU872T, an anaerobic thermophilic chemolithoautotrophic bacterium isolated from a shallow marine hydrothermal vent.</title>
        <authorList>
            <person name="Allioux M."/>
            <person name="Jebbar M."/>
            <person name="Slobodkina G."/>
            <person name="Slobodkin A."/>
            <person name="Moalic Y."/>
            <person name="Frolova A."/>
            <person name="Shao Z."/>
            <person name="Alain K."/>
        </authorList>
    </citation>
    <scope>NUCLEOTIDE SEQUENCE [LARGE SCALE GENOMIC DNA]</scope>
    <source>
        <strain evidence="10 11">SU872</strain>
    </source>
</reference>
<dbReference type="Proteomes" id="UP000501253">
    <property type="component" value="Chromosome"/>
</dbReference>
<dbReference type="Gene3D" id="3.40.50.740">
    <property type="match status" value="1"/>
</dbReference>
<protein>
    <submittedName>
        <fullName evidence="10">Molybdopterin-dependent oxidoreductase</fullName>
    </submittedName>
</protein>
<evidence type="ECO:0000256" key="3">
    <source>
        <dbReference type="ARBA" id="ARBA00022505"/>
    </source>
</evidence>
<evidence type="ECO:0000256" key="8">
    <source>
        <dbReference type="ARBA" id="ARBA00023014"/>
    </source>
</evidence>
<dbReference type="Gene3D" id="3.40.228.10">
    <property type="entry name" value="Dimethylsulfoxide Reductase, domain 2"/>
    <property type="match status" value="1"/>
</dbReference>
<dbReference type="EMBL" id="CP042909">
    <property type="protein sequence ID" value="QJA05693.1"/>
    <property type="molecule type" value="Genomic_DNA"/>
</dbReference>
<keyword evidence="5" id="KW-0732">Signal</keyword>
<dbReference type="SUPFAM" id="SSF53706">
    <property type="entry name" value="Formate dehydrogenase/DMSO reductase, domains 1-3"/>
    <property type="match status" value="1"/>
</dbReference>
<dbReference type="InterPro" id="IPR050612">
    <property type="entry name" value="Prok_Mopterin_Oxidored"/>
</dbReference>
<dbReference type="PANTHER" id="PTHR43742:SF9">
    <property type="entry name" value="TETRATHIONATE REDUCTASE SUBUNIT A"/>
    <property type="match status" value="1"/>
</dbReference>
<gene>
    <name evidence="10" type="ORF">FVE67_02275</name>
</gene>
<dbReference type="InterPro" id="IPR006656">
    <property type="entry name" value="Mopterin_OxRdtase"/>
</dbReference>
<comment type="similarity">
    <text evidence="1">Belongs to the prokaryotic molybdopterin-containing oxidoreductase family.</text>
</comment>
<evidence type="ECO:0000256" key="6">
    <source>
        <dbReference type="ARBA" id="ARBA00023002"/>
    </source>
</evidence>
<evidence type="ECO:0000313" key="11">
    <source>
        <dbReference type="Proteomes" id="UP000501253"/>
    </source>
</evidence>
<keyword evidence="2" id="KW-0004">4Fe-4S</keyword>
<evidence type="ECO:0000256" key="1">
    <source>
        <dbReference type="ARBA" id="ARBA00010312"/>
    </source>
</evidence>
<dbReference type="GO" id="GO:0016491">
    <property type="term" value="F:oxidoreductase activity"/>
    <property type="evidence" value="ECO:0007669"/>
    <property type="project" value="UniProtKB-KW"/>
</dbReference>
<dbReference type="Gene3D" id="2.40.40.20">
    <property type="match status" value="1"/>
</dbReference>
<accession>A0A6H1WR77</accession>
<dbReference type="KEGG" id="tmai:FVE67_02275"/>
<dbReference type="Pfam" id="PF00384">
    <property type="entry name" value="Molybdopterin"/>
    <property type="match status" value="1"/>
</dbReference>
<sequence>MRRRDFLKLSAGASLALAGLKLRSEGLFRKAHAQCQSAQDLPGSLGAKEVPSVCEMCFWRCPIVAKVKGGKVVKIEGNPKSPTNGRGDKARVCARGNSGIKLLYDPDRVLHPLKRVGERGEGKFVKISWDEALDEVAENLKRVRDKYGPHAIAYFDHGASAEALREVFKGLGTENYSNEPAFFQCVGPVAVAYINAMGYLASGTMQYTDMANAKAILLVGSHVGENVHVSHVMDFVEGLSKGAKLVVVDPRFSVAAAKADIWLPIRPGTDTALLLAWINYVIEHGLYDREFVSKYCEGFEAVKKAVKDWTLERAARICDLPKDKMEEAIKILASARPHVCIHPGRHSTWYGKGDVYRHQALAVLAALFGGIGTPGGLYFPTHIPLGHLGRVKEINPQPSATPLKEKYPFSGPFPGSPTNEIIQATLTGKPYPIKAWGVCGVNILQTIPNPYQTMEAIKKLDFIFSFEILPTETAIWSDIVLPDTVYLERYDDVYVYDGLPQCYVTARQPAVEPLGEAKSPLWVAKELARRLGFEIFFTESELDIINDKLRGLNLTFEELQKEGGLVVLPAKGAYDRENFKNLFGEKGLKVKLAIEDFEDEDFSPVPVFEPTPAPPKGFARLIYGRVPVHTFSRTMNNEWLHHEWPENHAWINDEVATKLGIRDGDEIVLENQDGKRSFPVKAKVTPGIRPDCIYLPHGFGSRSPKLSRAYKKGASDQFLITHYVQDPFMGSSSHRTSFVRIVKDGKVLDIPELRPVPPEIPRFELAAGSAAGCRIEKHLKHKKRRHKKTHAIEGC</sequence>
<dbReference type="SMART" id="SM00926">
    <property type="entry name" value="Molybdop_Fe4S4"/>
    <property type="match status" value="1"/>
</dbReference>
<keyword evidence="8" id="KW-0411">Iron-sulfur</keyword>
<evidence type="ECO:0000256" key="7">
    <source>
        <dbReference type="ARBA" id="ARBA00023004"/>
    </source>
</evidence>
<keyword evidence="4" id="KW-0479">Metal-binding</keyword>
<dbReference type="PANTHER" id="PTHR43742">
    <property type="entry name" value="TRIMETHYLAMINE-N-OXIDE REDUCTASE"/>
    <property type="match status" value="1"/>
</dbReference>
<organism evidence="10 11">
    <name type="scientific">Thermosulfurimonas marina</name>
    <dbReference type="NCBI Taxonomy" id="2047767"/>
    <lineage>
        <taxon>Bacteria</taxon>
        <taxon>Pseudomonadati</taxon>
        <taxon>Thermodesulfobacteriota</taxon>
        <taxon>Thermodesulfobacteria</taxon>
        <taxon>Thermodesulfobacteriales</taxon>
        <taxon>Thermodesulfobacteriaceae</taxon>
        <taxon>Thermosulfurimonas</taxon>
    </lineage>
</organism>
<keyword evidence="7" id="KW-0408">Iron</keyword>
<dbReference type="GO" id="GO:0046872">
    <property type="term" value="F:metal ion binding"/>
    <property type="evidence" value="ECO:0007669"/>
    <property type="project" value="UniProtKB-KW"/>
</dbReference>
<dbReference type="AlphaFoldDB" id="A0A6H1WR77"/>
<dbReference type="SUPFAM" id="SSF50692">
    <property type="entry name" value="ADC-like"/>
    <property type="match status" value="1"/>
</dbReference>
<dbReference type="Gene3D" id="2.20.25.90">
    <property type="entry name" value="ADC-like domains"/>
    <property type="match status" value="1"/>
</dbReference>
<evidence type="ECO:0000259" key="9">
    <source>
        <dbReference type="PROSITE" id="PS51669"/>
    </source>
</evidence>
<dbReference type="InterPro" id="IPR006657">
    <property type="entry name" value="MoPterin_dinucl-bd_dom"/>
</dbReference>
<dbReference type="Pfam" id="PF01568">
    <property type="entry name" value="Molydop_binding"/>
    <property type="match status" value="1"/>
</dbReference>
<name>A0A6H1WR77_9BACT</name>
<evidence type="ECO:0000256" key="2">
    <source>
        <dbReference type="ARBA" id="ARBA00022485"/>
    </source>
</evidence>
<feature type="domain" description="4Fe-4S Mo/W bis-MGD-type" evidence="9">
    <location>
        <begin position="47"/>
        <end position="107"/>
    </location>
</feature>
<dbReference type="RefSeq" id="WP_168719055.1">
    <property type="nucleotide sequence ID" value="NZ_CP042909.1"/>
</dbReference>
<evidence type="ECO:0000256" key="5">
    <source>
        <dbReference type="ARBA" id="ARBA00022729"/>
    </source>
</evidence>
<dbReference type="PROSITE" id="PS51669">
    <property type="entry name" value="4FE4S_MOW_BIS_MGD"/>
    <property type="match status" value="1"/>
</dbReference>
<keyword evidence="6" id="KW-0560">Oxidoreductase</keyword>
<keyword evidence="3" id="KW-0500">Molybdenum</keyword>
<proteinExistence type="inferred from homology"/>
<evidence type="ECO:0000313" key="10">
    <source>
        <dbReference type="EMBL" id="QJA05693.1"/>
    </source>
</evidence>
<dbReference type="CDD" id="cd02778">
    <property type="entry name" value="MopB_CT_Thiosulfate-R-like"/>
    <property type="match status" value="1"/>
</dbReference>
<dbReference type="InterPro" id="IPR009010">
    <property type="entry name" value="Asp_de-COase-like_dom_sf"/>
</dbReference>
<dbReference type="Pfam" id="PF04879">
    <property type="entry name" value="Molybdop_Fe4S4"/>
    <property type="match status" value="1"/>
</dbReference>
<dbReference type="GO" id="GO:0051539">
    <property type="term" value="F:4 iron, 4 sulfur cluster binding"/>
    <property type="evidence" value="ECO:0007669"/>
    <property type="project" value="UniProtKB-KW"/>
</dbReference>
<dbReference type="InterPro" id="IPR006963">
    <property type="entry name" value="Mopterin_OxRdtase_4Fe-4S_dom"/>
</dbReference>
<dbReference type="GO" id="GO:0043546">
    <property type="term" value="F:molybdopterin cofactor binding"/>
    <property type="evidence" value="ECO:0007669"/>
    <property type="project" value="InterPro"/>
</dbReference>